<dbReference type="AlphaFoldDB" id="A0A3E1NUQ5"/>
<evidence type="ECO:0000256" key="1">
    <source>
        <dbReference type="ARBA" id="ARBA00004571"/>
    </source>
</evidence>
<accession>A0A3E1NUQ5</accession>
<comment type="similarity">
    <text evidence="7">Belongs to the TonB-dependent receptor family.</text>
</comment>
<dbReference type="SMART" id="SM00965">
    <property type="entry name" value="STN"/>
    <property type="match status" value="1"/>
</dbReference>
<dbReference type="GO" id="GO:0009279">
    <property type="term" value="C:cell outer membrane"/>
    <property type="evidence" value="ECO:0007669"/>
    <property type="project" value="UniProtKB-SubCell"/>
</dbReference>
<evidence type="ECO:0000313" key="10">
    <source>
        <dbReference type="Proteomes" id="UP000261174"/>
    </source>
</evidence>
<evidence type="ECO:0000256" key="5">
    <source>
        <dbReference type="ARBA" id="ARBA00023136"/>
    </source>
</evidence>
<dbReference type="InterPro" id="IPR011662">
    <property type="entry name" value="Secretin/TonB_short_N"/>
</dbReference>
<dbReference type="NCBIfam" id="TIGR04056">
    <property type="entry name" value="OMP_RagA_SusC"/>
    <property type="match status" value="1"/>
</dbReference>
<dbReference type="Gene3D" id="2.60.40.1120">
    <property type="entry name" value="Carboxypeptidase-like, regulatory domain"/>
    <property type="match status" value="1"/>
</dbReference>
<sequence length="1209" mass="133795">MYLNFAKKSGIWVYYAKKSLLIMNFSAILLLVVVMQVSASSMGQTVNVNVKNVPLSSVLKEIRHQTGYDFFYSKDLLKDAKMISLSCKNTTIEKVLDSCLSGLPITYEIKDKVVLFRKKEDVTVPVDYSVPPITLTGRITDSTGNPLKGATIRLKRTPTVIGTDSNGEFTMPGLKAGDVIIISFVGYQTREIVVSGEPSHYLNIVLKAEINKLTEIAVVSNGYQTLSKERSTGSFGKPDMSLVYERSFSMNILQRLDGLVPGLVINNSPGATQNPILVRGLTTVGTEVIPGLGIYGNGTNRNPLYVVDGIPITDINTINPQDVADVTVLKDATAASIWGARAANGVIVINTKKGSTGGKLKVQYDAFLNFQGKPNTNYYPGMSSRDLIKNAEEIFDPETYTWGSLTDYPSSGMPPHEVILYNRYRGLISSEQATKSLDSLSAIDNRKQIRDLLYTNALLSNQTLSVAGSTKLYSFYGSFAYTRNNSYQPGNNTNTYKLNLRQGFSAGPHIHFDLVTDLTNTLSNAKRPVTADSRFYPYQLFRDANGHHLSMSYMGTLSDSIRQDYQERSGINLDYIPLDELNYGYTKSNMLNTRNILNVNISLVKGLSFSGTYGYINGNTRQESYDDIKSYKMRYELLQFTVAPSTSASPVYYLPTTGGTFATSNSTSRSWTVRNLLNYTNSWNESQHQLTLLAGQEVQEQRTLGNTSQVRGYNLQLQSYSMLDYQTLSTIGVAGTVIPNYGVVSLLDENIFSQTETISRFRSYFANGAYTYDRKYSINGSFRIDKSNLFGLDKSAQNKPVWSVGVKWELSNEGFLSGASWINNLAFRTTYGLSGNAPSPGTSASFDILSKYSSAYLPNGAGLYISSPANRNLSWESTKTTNFGLDFSVLNNIVSGSLDIYNKATSNLLGYMPTNALTGYSSVTGNVGDLSNKGIELSLTTINIKKGAFKWSTMLNVSYNKNKLVNVTSAYNTTEGYLRIYQSYVKGYPAYSVFAYQYMGLDDLGDPQIKLQDGTVTKSPYVSSTADVQYKGTTQPKVNGGLTNIFNYGKWMLSANAVFNLGHVMRREGNLLYTGAPTHSNFSGNFHSDFGKRWRTAGDEKTTNIPSYVSDSYTSYSRRDVNYYTYGDINVVSAAFVKLRDISLSYSLPSYILKKLRAEQIVLRSQVSNIMLWKANKYGIDPEFQDGNFGSLTMPAGQKTFTVGINAQF</sequence>
<dbReference type="Gene3D" id="2.170.130.10">
    <property type="entry name" value="TonB-dependent receptor, plug domain"/>
    <property type="match status" value="1"/>
</dbReference>
<organism evidence="9 10">
    <name type="scientific">Chitinophaga silvisoli</name>
    <dbReference type="NCBI Taxonomy" id="2291814"/>
    <lineage>
        <taxon>Bacteria</taxon>
        <taxon>Pseudomonadati</taxon>
        <taxon>Bacteroidota</taxon>
        <taxon>Chitinophagia</taxon>
        <taxon>Chitinophagales</taxon>
        <taxon>Chitinophagaceae</taxon>
        <taxon>Chitinophaga</taxon>
    </lineage>
</organism>
<proteinExistence type="inferred from homology"/>
<dbReference type="InterPro" id="IPR037066">
    <property type="entry name" value="Plug_dom_sf"/>
</dbReference>
<keyword evidence="3 7" id="KW-1134">Transmembrane beta strand</keyword>
<evidence type="ECO:0000256" key="7">
    <source>
        <dbReference type="PROSITE-ProRule" id="PRU01360"/>
    </source>
</evidence>
<dbReference type="InterPro" id="IPR039426">
    <property type="entry name" value="TonB-dep_rcpt-like"/>
</dbReference>
<dbReference type="EMBL" id="QTJV01000013">
    <property type="protein sequence ID" value="RFM31488.1"/>
    <property type="molecule type" value="Genomic_DNA"/>
</dbReference>
<keyword evidence="5 7" id="KW-0472">Membrane</keyword>
<evidence type="ECO:0000256" key="3">
    <source>
        <dbReference type="ARBA" id="ARBA00022452"/>
    </source>
</evidence>
<evidence type="ECO:0000256" key="2">
    <source>
        <dbReference type="ARBA" id="ARBA00022448"/>
    </source>
</evidence>
<keyword evidence="10" id="KW-1185">Reference proteome</keyword>
<dbReference type="InterPro" id="IPR023996">
    <property type="entry name" value="TonB-dep_OMP_SusC/RagA"/>
</dbReference>
<dbReference type="Gene3D" id="3.55.50.30">
    <property type="match status" value="1"/>
</dbReference>
<dbReference type="InterPro" id="IPR012910">
    <property type="entry name" value="Plug_dom"/>
</dbReference>
<dbReference type="InterPro" id="IPR008969">
    <property type="entry name" value="CarboxyPept-like_regulatory"/>
</dbReference>
<dbReference type="Pfam" id="PF07715">
    <property type="entry name" value="Plug"/>
    <property type="match status" value="1"/>
</dbReference>
<keyword evidence="2 7" id="KW-0813">Transport</keyword>
<evidence type="ECO:0000256" key="4">
    <source>
        <dbReference type="ARBA" id="ARBA00022692"/>
    </source>
</evidence>
<protein>
    <submittedName>
        <fullName evidence="9">SusC/RagA family TonB-linked outer membrane protein</fullName>
    </submittedName>
</protein>
<name>A0A3E1NUQ5_9BACT</name>
<dbReference type="SUPFAM" id="SSF49464">
    <property type="entry name" value="Carboxypeptidase regulatory domain-like"/>
    <property type="match status" value="1"/>
</dbReference>
<dbReference type="SUPFAM" id="SSF56935">
    <property type="entry name" value="Porins"/>
    <property type="match status" value="1"/>
</dbReference>
<comment type="caution">
    <text evidence="9">The sequence shown here is derived from an EMBL/GenBank/DDBJ whole genome shotgun (WGS) entry which is preliminary data.</text>
</comment>
<keyword evidence="4 7" id="KW-0812">Transmembrane</keyword>
<dbReference type="InterPro" id="IPR023997">
    <property type="entry name" value="TonB-dep_OMP_SusC/RagA_CS"/>
</dbReference>
<dbReference type="NCBIfam" id="TIGR04057">
    <property type="entry name" value="SusC_RagA_signa"/>
    <property type="match status" value="1"/>
</dbReference>
<comment type="subcellular location">
    <subcellularLocation>
        <location evidence="1 7">Cell outer membrane</location>
        <topology evidence="1 7">Multi-pass membrane protein</topology>
    </subcellularLocation>
</comment>
<dbReference type="InterPro" id="IPR036942">
    <property type="entry name" value="Beta-barrel_TonB_sf"/>
</dbReference>
<reference evidence="9 10" key="1">
    <citation type="submission" date="2018-08" db="EMBL/GenBank/DDBJ databases">
        <title>Chitinophaga sp. K20C18050901, a novel bacterium isolated from forest soil.</title>
        <authorList>
            <person name="Wang C."/>
        </authorList>
    </citation>
    <scope>NUCLEOTIDE SEQUENCE [LARGE SCALE GENOMIC DNA]</scope>
    <source>
        <strain evidence="9 10">K20C18050901</strain>
    </source>
</reference>
<dbReference type="Pfam" id="PF07660">
    <property type="entry name" value="STN"/>
    <property type="match status" value="1"/>
</dbReference>
<dbReference type="PROSITE" id="PS52016">
    <property type="entry name" value="TONB_DEPENDENT_REC_3"/>
    <property type="match status" value="1"/>
</dbReference>
<gene>
    <name evidence="9" type="ORF">DXN04_27580</name>
</gene>
<dbReference type="Proteomes" id="UP000261174">
    <property type="component" value="Unassembled WGS sequence"/>
</dbReference>
<evidence type="ECO:0000256" key="6">
    <source>
        <dbReference type="ARBA" id="ARBA00023237"/>
    </source>
</evidence>
<dbReference type="Pfam" id="PF13715">
    <property type="entry name" value="CarbopepD_reg_2"/>
    <property type="match status" value="1"/>
</dbReference>
<dbReference type="Gene3D" id="2.40.170.20">
    <property type="entry name" value="TonB-dependent receptor, beta-barrel domain"/>
    <property type="match status" value="1"/>
</dbReference>
<evidence type="ECO:0000313" key="9">
    <source>
        <dbReference type="EMBL" id="RFM31488.1"/>
    </source>
</evidence>
<feature type="domain" description="Secretin/TonB short N-terminal" evidence="8">
    <location>
        <begin position="68"/>
        <end position="118"/>
    </location>
</feature>
<keyword evidence="6 7" id="KW-0998">Cell outer membrane</keyword>
<evidence type="ECO:0000259" key="8">
    <source>
        <dbReference type="SMART" id="SM00965"/>
    </source>
</evidence>